<dbReference type="GO" id="GO:0005829">
    <property type="term" value="C:cytosol"/>
    <property type="evidence" value="ECO:0007669"/>
    <property type="project" value="TreeGrafter"/>
</dbReference>
<feature type="domain" description="Response regulatory" evidence="8">
    <location>
        <begin position="2"/>
        <end position="116"/>
    </location>
</feature>
<dbReference type="EMBL" id="LCMG01000018">
    <property type="protein sequence ID" value="KKU32396.1"/>
    <property type="molecule type" value="Genomic_DNA"/>
</dbReference>
<dbReference type="SMART" id="SM00862">
    <property type="entry name" value="Trans_reg_C"/>
    <property type="match status" value="1"/>
</dbReference>
<dbReference type="Proteomes" id="UP000034705">
    <property type="component" value="Unassembled WGS sequence"/>
</dbReference>
<dbReference type="SMART" id="SM00448">
    <property type="entry name" value="REC"/>
    <property type="match status" value="1"/>
</dbReference>
<reference evidence="10 11" key="1">
    <citation type="journal article" date="2015" name="Nature">
        <title>rRNA introns, odd ribosomes, and small enigmatic genomes across a large radiation of phyla.</title>
        <authorList>
            <person name="Brown C.T."/>
            <person name="Hug L.A."/>
            <person name="Thomas B.C."/>
            <person name="Sharon I."/>
            <person name="Castelle C.J."/>
            <person name="Singh A."/>
            <person name="Wilkins M.J."/>
            <person name="Williams K.H."/>
            <person name="Banfield J.F."/>
        </authorList>
    </citation>
    <scope>NUCLEOTIDE SEQUENCE [LARGE SCALE GENOMIC DNA]</scope>
</reference>
<evidence type="ECO:0000256" key="7">
    <source>
        <dbReference type="PROSITE-ProRule" id="PRU01091"/>
    </source>
</evidence>
<dbReference type="InterPro" id="IPR001867">
    <property type="entry name" value="OmpR/PhoB-type_DNA-bd"/>
</dbReference>
<feature type="domain" description="OmpR/PhoB-type" evidence="9">
    <location>
        <begin position="124"/>
        <end position="220"/>
    </location>
</feature>
<dbReference type="GO" id="GO:0000156">
    <property type="term" value="F:phosphorelay response regulator activity"/>
    <property type="evidence" value="ECO:0007669"/>
    <property type="project" value="TreeGrafter"/>
</dbReference>
<keyword evidence="4 7" id="KW-0238">DNA-binding</keyword>
<dbReference type="CDD" id="cd00383">
    <property type="entry name" value="trans_reg_C"/>
    <property type="match status" value="1"/>
</dbReference>
<dbReference type="SUPFAM" id="SSF46894">
    <property type="entry name" value="C-terminal effector domain of the bipartite response regulators"/>
    <property type="match status" value="1"/>
</dbReference>
<dbReference type="InterPro" id="IPR011006">
    <property type="entry name" value="CheY-like_superfamily"/>
</dbReference>
<dbReference type="AlphaFoldDB" id="A0A0G1PI05"/>
<feature type="modified residue" description="4-aspartylphosphate" evidence="6">
    <location>
        <position position="51"/>
    </location>
</feature>
<dbReference type="Gene3D" id="6.10.250.690">
    <property type="match status" value="1"/>
</dbReference>
<keyword evidence="3" id="KW-0805">Transcription regulation</keyword>
<evidence type="ECO:0000256" key="2">
    <source>
        <dbReference type="ARBA" id="ARBA00023012"/>
    </source>
</evidence>
<dbReference type="InterPro" id="IPR036388">
    <property type="entry name" value="WH-like_DNA-bd_sf"/>
</dbReference>
<dbReference type="GO" id="GO:0000976">
    <property type="term" value="F:transcription cis-regulatory region binding"/>
    <property type="evidence" value="ECO:0007669"/>
    <property type="project" value="TreeGrafter"/>
</dbReference>
<dbReference type="GO" id="GO:0032993">
    <property type="term" value="C:protein-DNA complex"/>
    <property type="evidence" value="ECO:0007669"/>
    <property type="project" value="TreeGrafter"/>
</dbReference>
<proteinExistence type="predicted"/>
<evidence type="ECO:0000256" key="1">
    <source>
        <dbReference type="ARBA" id="ARBA00022553"/>
    </source>
</evidence>
<organism evidence="10 11">
    <name type="scientific">Candidatus Uhrbacteria bacterium GW2011_GWF2_46_218</name>
    <dbReference type="NCBI Taxonomy" id="1619001"/>
    <lineage>
        <taxon>Bacteria</taxon>
        <taxon>Candidatus Uhriibacteriota</taxon>
    </lineage>
</organism>
<evidence type="ECO:0000256" key="4">
    <source>
        <dbReference type="ARBA" id="ARBA00023125"/>
    </source>
</evidence>
<sequence length="220" mass="25601">MKILVVEDEPKLNENLVEELRDRGYAVDFGFDGEEGEKLARINGYDLIILDIMLPKRDGLMVCQNLRTNGIQTPIIFLTARDTTEDKIAGLNIGGDDYLVKPFSFEELFARMRTVLRRTSQLTGDVLELNDLRLDTRSQQVWIKKKKLDVTLREFGLLELLLRNRGAVITREDILSHVWDRFHDEFSNVVNVHIKNLRKKLPKEYAQRIETVWGKGYRLV</sequence>
<feature type="DNA-binding region" description="OmpR/PhoB-type" evidence="7">
    <location>
        <begin position="124"/>
        <end position="220"/>
    </location>
</feature>
<evidence type="ECO:0000256" key="3">
    <source>
        <dbReference type="ARBA" id="ARBA00023015"/>
    </source>
</evidence>
<evidence type="ECO:0000256" key="6">
    <source>
        <dbReference type="PROSITE-ProRule" id="PRU00169"/>
    </source>
</evidence>
<evidence type="ECO:0000313" key="11">
    <source>
        <dbReference type="Proteomes" id="UP000034705"/>
    </source>
</evidence>
<dbReference type="GO" id="GO:0006355">
    <property type="term" value="P:regulation of DNA-templated transcription"/>
    <property type="evidence" value="ECO:0007669"/>
    <property type="project" value="InterPro"/>
</dbReference>
<keyword evidence="1 6" id="KW-0597">Phosphoprotein</keyword>
<dbReference type="FunFam" id="3.40.50.2300:FF:000002">
    <property type="entry name" value="DNA-binding response regulator PhoP"/>
    <property type="match status" value="1"/>
</dbReference>
<protein>
    <submittedName>
        <fullName evidence="10">Two component transcriptional regulator, winged helix family</fullName>
    </submittedName>
</protein>
<dbReference type="Gene3D" id="3.40.50.2300">
    <property type="match status" value="1"/>
</dbReference>
<dbReference type="PROSITE" id="PS50110">
    <property type="entry name" value="RESPONSE_REGULATORY"/>
    <property type="match status" value="1"/>
</dbReference>
<evidence type="ECO:0000313" key="10">
    <source>
        <dbReference type="EMBL" id="KKU32396.1"/>
    </source>
</evidence>
<dbReference type="Gene3D" id="1.10.10.10">
    <property type="entry name" value="Winged helix-like DNA-binding domain superfamily/Winged helix DNA-binding domain"/>
    <property type="match status" value="1"/>
</dbReference>
<accession>A0A0G1PI05</accession>
<keyword evidence="2" id="KW-0902">Two-component regulatory system</keyword>
<dbReference type="PATRIC" id="fig|1619001.3.peg.781"/>
<evidence type="ECO:0000259" key="9">
    <source>
        <dbReference type="PROSITE" id="PS51755"/>
    </source>
</evidence>
<dbReference type="InterPro" id="IPR039420">
    <property type="entry name" value="WalR-like"/>
</dbReference>
<dbReference type="PANTHER" id="PTHR48111:SF22">
    <property type="entry name" value="REGULATOR OF RPOS"/>
    <property type="match status" value="1"/>
</dbReference>
<evidence type="ECO:0000259" key="8">
    <source>
        <dbReference type="PROSITE" id="PS50110"/>
    </source>
</evidence>
<dbReference type="PROSITE" id="PS51755">
    <property type="entry name" value="OMPR_PHOB"/>
    <property type="match status" value="1"/>
</dbReference>
<dbReference type="InterPro" id="IPR001789">
    <property type="entry name" value="Sig_transdc_resp-reg_receiver"/>
</dbReference>
<keyword evidence="5" id="KW-0804">Transcription</keyword>
<gene>
    <name evidence="10" type="ORF">UX45_C0018G0023</name>
</gene>
<dbReference type="Pfam" id="PF00486">
    <property type="entry name" value="Trans_reg_C"/>
    <property type="match status" value="1"/>
</dbReference>
<evidence type="ECO:0000256" key="5">
    <source>
        <dbReference type="ARBA" id="ARBA00023163"/>
    </source>
</evidence>
<comment type="caution">
    <text evidence="10">The sequence shown here is derived from an EMBL/GenBank/DDBJ whole genome shotgun (WGS) entry which is preliminary data.</text>
</comment>
<dbReference type="Pfam" id="PF00072">
    <property type="entry name" value="Response_reg"/>
    <property type="match status" value="1"/>
</dbReference>
<dbReference type="SUPFAM" id="SSF52172">
    <property type="entry name" value="CheY-like"/>
    <property type="match status" value="1"/>
</dbReference>
<dbReference type="PANTHER" id="PTHR48111">
    <property type="entry name" value="REGULATOR OF RPOS"/>
    <property type="match status" value="1"/>
</dbReference>
<dbReference type="InterPro" id="IPR016032">
    <property type="entry name" value="Sig_transdc_resp-reg_C-effctor"/>
</dbReference>
<name>A0A0G1PI05_9BACT</name>